<feature type="compositionally biased region" description="Basic and acidic residues" evidence="1">
    <location>
        <begin position="68"/>
        <end position="82"/>
    </location>
</feature>
<dbReference type="AlphaFoldDB" id="A0A8H6HRB2"/>
<evidence type="ECO:0000313" key="4">
    <source>
        <dbReference type="Proteomes" id="UP000521943"/>
    </source>
</evidence>
<evidence type="ECO:0000313" key="3">
    <source>
        <dbReference type="EMBL" id="KAF6750458.1"/>
    </source>
</evidence>
<reference evidence="3 4" key="1">
    <citation type="submission" date="2020-07" db="EMBL/GenBank/DDBJ databases">
        <title>Comparative genomics of pyrophilous fungi reveals a link between fire events and developmental genes.</title>
        <authorList>
            <consortium name="DOE Joint Genome Institute"/>
            <person name="Steindorff A.S."/>
            <person name="Carver A."/>
            <person name="Calhoun S."/>
            <person name="Stillman K."/>
            <person name="Liu H."/>
            <person name="Lipzen A."/>
            <person name="Pangilinan J."/>
            <person name="Labutti K."/>
            <person name="Bruns T.D."/>
            <person name="Grigoriev I.V."/>
        </authorList>
    </citation>
    <scope>NUCLEOTIDE SEQUENCE [LARGE SCALE GENOMIC DNA]</scope>
    <source>
        <strain evidence="3 4">CBS 144469</strain>
    </source>
</reference>
<feature type="region of interest" description="Disordered" evidence="1">
    <location>
        <begin position="68"/>
        <end position="109"/>
    </location>
</feature>
<keyword evidence="4" id="KW-1185">Reference proteome</keyword>
<evidence type="ECO:0000256" key="2">
    <source>
        <dbReference type="SAM" id="SignalP"/>
    </source>
</evidence>
<evidence type="ECO:0000256" key="1">
    <source>
        <dbReference type="SAM" id="MobiDB-lite"/>
    </source>
</evidence>
<comment type="caution">
    <text evidence="3">The sequence shown here is derived from an EMBL/GenBank/DDBJ whole genome shotgun (WGS) entry which is preliminary data.</text>
</comment>
<keyword evidence="2" id="KW-0732">Signal</keyword>
<name>A0A8H6HRB2_9AGAR</name>
<dbReference type="EMBL" id="JACGCI010000056">
    <property type="protein sequence ID" value="KAF6750458.1"/>
    <property type="molecule type" value="Genomic_DNA"/>
</dbReference>
<feature type="chain" id="PRO_5034199655" description="Secreted protein" evidence="2">
    <location>
        <begin position="19"/>
        <end position="109"/>
    </location>
</feature>
<feature type="signal peptide" evidence="2">
    <location>
        <begin position="1"/>
        <end position="18"/>
    </location>
</feature>
<gene>
    <name evidence="3" type="ORF">DFP72DRAFT_851558</name>
</gene>
<protein>
    <recommendedName>
        <fullName evidence="5">Secreted protein</fullName>
    </recommendedName>
</protein>
<sequence length="109" mass="12142">MCLSLQAFLWALFDLIWAGVGMSQGNCARNGSGVLTMRVDSDCQSSCKLGSVVGRKVLQTYHGIDAMENRKSERPNTRDGAKKQKNIRISDYFERPAQVGKKRDDTQVT</sequence>
<proteinExistence type="predicted"/>
<organism evidence="3 4">
    <name type="scientific">Ephemerocybe angulata</name>
    <dbReference type="NCBI Taxonomy" id="980116"/>
    <lineage>
        <taxon>Eukaryota</taxon>
        <taxon>Fungi</taxon>
        <taxon>Dikarya</taxon>
        <taxon>Basidiomycota</taxon>
        <taxon>Agaricomycotina</taxon>
        <taxon>Agaricomycetes</taxon>
        <taxon>Agaricomycetidae</taxon>
        <taxon>Agaricales</taxon>
        <taxon>Agaricineae</taxon>
        <taxon>Psathyrellaceae</taxon>
        <taxon>Ephemerocybe</taxon>
    </lineage>
</organism>
<accession>A0A8H6HRB2</accession>
<evidence type="ECO:0008006" key="5">
    <source>
        <dbReference type="Google" id="ProtNLM"/>
    </source>
</evidence>
<dbReference type="Proteomes" id="UP000521943">
    <property type="component" value="Unassembled WGS sequence"/>
</dbReference>